<dbReference type="Pfam" id="PF00854">
    <property type="entry name" value="PTR2"/>
    <property type="match status" value="1"/>
</dbReference>
<evidence type="ECO:0000256" key="5">
    <source>
        <dbReference type="ARBA" id="ARBA00023136"/>
    </source>
</evidence>
<dbReference type="GO" id="GO:0022857">
    <property type="term" value="F:transmembrane transporter activity"/>
    <property type="evidence" value="ECO:0007669"/>
    <property type="project" value="InterPro"/>
</dbReference>
<dbReference type="SUPFAM" id="SSF103473">
    <property type="entry name" value="MFS general substrate transporter"/>
    <property type="match status" value="1"/>
</dbReference>
<keyword evidence="3 6" id="KW-0812">Transmembrane</keyword>
<evidence type="ECO:0000313" key="7">
    <source>
        <dbReference type="EMBL" id="MQM23463.1"/>
    </source>
</evidence>
<dbReference type="PANTHER" id="PTHR11654">
    <property type="entry name" value="OLIGOPEPTIDE TRANSPORTER-RELATED"/>
    <property type="match status" value="1"/>
</dbReference>
<feature type="transmembrane region" description="Helical" evidence="6">
    <location>
        <begin position="111"/>
        <end position="133"/>
    </location>
</feature>
<keyword evidence="8" id="KW-1185">Reference proteome</keyword>
<reference evidence="7" key="1">
    <citation type="submission" date="2017-07" db="EMBL/GenBank/DDBJ databases">
        <title>Taro Niue Genome Assembly and Annotation.</title>
        <authorList>
            <person name="Atibalentja N."/>
            <person name="Keating K."/>
            <person name="Fields C.J."/>
        </authorList>
    </citation>
    <scope>NUCLEOTIDE SEQUENCE</scope>
    <source>
        <strain evidence="7">Niue_2</strain>
        <tissue evidence="7">Leaf</tissue>
    </source>
</reference>
<evidence type="ECO:0000256" key="6">
    <source>
        <dbReference type="SAM" id="Phobius"/>
    </source>
</evidence>
<dbReference type="Proteomes" id="UP000652761">
    <property type="component" value="Unassembled WGS sequence"/>
</dbReference>
<dbReference type="EMBL" id="NMUH01016437">
    <property type="protein sequence ID" value="MQM23463.1"/>
    <property type="molecule type" value="Genomic_DNA"/>
</dbReference>
<proteinExistence type="inferred from homology"/>
<dbReference type="GO" id="GO:0016020">
    <property type="term" value="C:membrane"/>
    <property type="evidence" value="ECO:0007669"/>
    <property type="project" value="UniProtKB-SubCell"/>
</dbReference>
<comment type="similarity">
    <text evidence="2">Belongs to the major facilitator superfamily. Proton-dependent oligopeptide transporter (POT/PTR) (TC 2.A.17) family.</text>
</comment>
<evidence type="ECO:0000256" key="4">
    <source>
        <dbReference type="ARBA" id="ARBA00022989"/>
    </source>
</evidence>
<evidence type="ECO:0000256" key="1">
    <source>
        <dbReference type="ARBA" id="ARBA00004141"/>
    </source>
</evidence>
<keyword evidence="5 6" id="KW-0472">Membrane</keyword>
<accession>A0A843XWF9</accession>
<dbReference type="Gene3D" id="1.20.1250.20">
    <property type="entry name" value="MFS general substrate transporter like domains"/>
    <property type="match status" value="1"/>
</dbReference>
<dbReference type="InterPro" id="IPR000109">
    <property type="entry name" value="POT_fam"/>
</dbReference>
<dbReference type="OrthoDB" id="8904098at2759"/>
<comment type="subcellular location">
    <subcellularLocation>
        <location evidence="1">Membrane</location>
        <topology evidence="1">Multi-pass membrane protein</topology>
    </subcellularLocation>
</comment>
<dbReference type="AlphaFoldDB" id="A0A843XWF9"/>
<sequence length="147" mass="16644">MVVAAVVEMRRLRIARDSGLIDLPEETVPMSLWWLLPQYILCGISDVFAMVGLQEFFYDQVPDGLRSLGLGLYLSIFGVGGFISSLLVLIIDKVSSRSGESWFCNNLNRAHLDYFYCLLAVLSAVQLVFYVYFARTFHYKRKGNGTV</sequence>
<feature type="transmembrane region" description="Helical" evidence="6">
    <location>
        <begin position="70"/>
        <end position="91"/>
    </location>
</feature>
<name>A0A843XWF9_COLES</name>
<gene>
    <name evidence="7" type="ORF">Taro_056527</name>
</gene>
<comment type="caution">
    <text evidence="7">The sequence shown here is derived from an EMBL/GenBank/DDBJ whole genome shotgun (WGS) entry which is preliminary data.</text>
</comment>
<dbReference type="InterPro" id="IPR036259">
    <property type="entry name" value="MFS_trans_sf"/>
</dbReference>
<evidence type="ECO:0000313" key="8">
    <source>
        <dbReference type="Proteomes" id="UP000652761"/>
    </source>
</evidence>
<evidence type="ECO:0000256" key="3">
    <source>
        <dbReference type="ARBA" id="ARBA00022692"/>
    </source>
</evidence>
<organism evidence="7 8">
    <name type="scientific">Colocasia esculenta</name>
    <name type="common">Wild taro</name>
    <name type="synonym">Arum esculentum</name>
    <dbReference type="NCBI Taxonomy" id="4460"/>
    <lineage>
        <taxon>Eukaryota</taxon>
        <taxon>Viridiplantae</taxon>
        <taxon>Streptophyta</taxon>
        <taxon>Embryophyta</taxon>
        <taxon>Tracheophyta</taxon>
        <taxon>Spermatophyta</taxon>
        <taxon>Magnoliopsida</taxon>
        <taxon>Liliopsida</taxon>
        <taxon>Araceae</taxon>
        <taxon>Aroideae</taxon>
        <taxon>Colocasieae</taxon>
        <taxon>Colocasia</taxon>
    </lineage>
</organism>
<protein>
    <submittedName>
        <fullName evidence="7">Uncharacterized protein</fullName>
    </submittedName>
</protein>
<evidence type="ECO:0000256" key="2">
    <source>
        <dbReference type="ARBA" id="ARBA00005982"/>
    </source>
</evidence>
<feature type="transmembrane region" description="Helical" evidence="6">
    <location>
        <begin position="32"/>
        <end position="58"/>
    </location>
</feature>
<keyword evidence="4 6" id="KW-1133">Transmembrane helix</keyword>